<organism evidence="4 5">
    <name type="scientific">Lolium multiflorum</name>
    <name type="common">Italian ryegrass</name>
    <name type="synonym">Lolium perenne subsp. multiflorum</name>
    <dbReference type="NCBI Taxonomy" id="4521"/>
    <lineage>
        <taxon>Eukaryota</taxon>
        <taxon>Viridiplantae</taxon>
        <taxon>Streptophyta</taxon>
        <taxon>Embryophyta</taxon>
        <taxon>Tracheophyta</taxon>
        <taxon>Spermatophyta</taxon>
        <taxon>Magnoliopsida</taxon>
        <taxon>Liliopsida</taxon>
        <taxon>Poales</taxon>
        <taxon>Poaceae</taxon>
        <taxon>BOP clade</taxon>
        <taxon>Pooideae</taxon>
        <taxon>Poodae</taxon>
        <taxon>Poeae</taxon>
        <taxon>Poeae Chloroplast Group 2 (Poeae type)</taxon>
        <taxon>Loliodinae</taxon>
        <taxon>Loliinae</taxon>
        <taxon>Lolium</taxon>
    </lineage>
</organism>
<evidence type="ECO:0000313" key="4">
    <source>
        <dbReference type="EMBL" id="KAK1612609.1"/>
    </source>
</evidence>
<evidence type="ECO:0000256" key="1">
    <source>
        <dbReference type="ARBA" id="ARBA00023157"/>
    </source>
</evidence>
<dbReference type="PROSITE" id="PS01187">
    <property type="entry name" value="EGF_CA"/>
    <property type="match status" value="1"/>
</dbReference>
<name>A0AAD8R3B3_LOLMU</name>
<protein>
    <recommendedName>
        <fullName evidence="3">EGF-like calcium-binding domain-containing protein</fullName>
    </recommendedName>
</protein>
<reference evidence="4" key="1">
    <citation type="submission" date="2023-07" db="EMBL/GenBank/DDBJ databases">
        <title>A chromosome-level genome assembly of Lolium multiflorum.</title>
        <authorList>
            <person name="Chen Y."/>
            <person name="Copetti D."/>
            <person name="Kolliker R."/>
            <person name="Studer B."/>
        </authorList>
    </citation>
    <scope>NUCLEOTIDE SEQUENCE</scope>
    <source>
        <strain evidence="4">02402/16</strain>
        <tissue evidence="4">Leaf</tissue>
    </source>
</reference>
<feature type="region of interest" description="Disordered" evidence="2">
    <location>
        <begin position="1"/>
        <end position="74"/>
    </location>
</feature>
<sequence>MSNLSLPSDTYNEGKLPGWRHWWDNDDSQPPDNEEEWEDDEQDEEEAEEQDEEEAEEEEEEEESEDAAARAKATPKTVGWLYADTNECDFPKEDIECYGECTNTQGSFECSCPQGTGGNYTLPNGCVEPPKPSKTRNTGLDIGIGLGSGAAAIVVILSFTRESRRQARHSTKSASPLPPSSCAVLVAALGLCVAAAPAHASRDIQEKERVMDSDDEDVMAALIDEELAVTAATRDAAGDDEHDRRHGATNDWLVLVGD</sequence>
<evidence type="ECO:0000313" key="5">
    <source>
        <dbReference type="Proteomes" id="UP001231189"/>
    </source>
</evidence>
<feature type="domain" description="EGF-like calcium-binding" evidence="3">
    <location>
        <begin position="84"/>
        <end position="127"/>
    </location>
</feature>
<dbReference type="Gene3D" id="2.10.25.10">
    <property type="entry name" value="Laminin"/>
    <property type="match status" value="1"/>
</dbReference>
<dbReference type="Proteomes" id="UP001231189">
    <property type="component" value="Unassembled WGS sequence"/>
</dbReference>
<feature type="compositionally biased region" description="Acidic residues" evidence="2">
    <location>
        <begin position="25"/>
        <end position="66"/>
    </location>
</feature>
<proteinExistence type="predicted"/>
<dbReference type="SMART" id="SM00179">
    <property type="entry name" value="EGF_CA"/>
    <property type="match status" value="1"/>
</dbReference>
<evidence type="ECO:0000256" key="2">
    <source>
        <dbReference type="SAM" id="MobiDB-lite"/>
    </source>
</evidence>
<dbReference type="CDD" id="cd00054">
    <property type="entry name" value="EGF_CA"/>
    <property type="match status" value="1"/>
</dbReference>
<dbReference type="EMBL" id="JAUUTY010000007">
    <property type="protein sequence ID" value="KAK1612609.1"/>
    <property type="molecule type" value="Genomic_DNA"/>
</dbReference>
<keyword evidence="5" id="KW-1185">Reference proteome</keyword>
<dbReference type="GO" id="GO:0005509">
    <property type="term" value="F:calcium ion binding"/>
    <property type="evidence" value="ECO:0007669"/>
    <property type="project" value="InterPro"/>
</dbReference>
<feature type="compositionally biased region" description="Polar residues" evidence="2">
    <location>
        <begin position="1"/>
        <end position="11"/>
    </location>
</feature>
<comment type="caution">
    <text evidence="4">The sequence shown here is derived from an EMBL/GenBank/DDBJ whole genome shotgun (WGS) entry which is preliminary data.</text>
</comment>
<accession>A0AAD8R3B3</accession>
<dbReference type="AlphaFoldDB" id="A0AAD8R3B3"/>
<keyword evidence="1" id="KW-1015">Disulfide bond</keyword>
<dbReference type="InterPro" id="IPR001881">
    <property type="entry name" value="EGF-like_Ca-bd_dom"/>
</dbReference>
<evidence type="ECO:0000259" key="3">
    <source>
        <dbReference type="SMART" id="SM00179"/>
    </source>
</evidence>
<dbReference type="InterPro" id="IPR018097">
    <property type="entry name" value="EGF_Ca-bd_CS"/>
</dbReference>
<gene>
    <name evidence="4" type="ORF">QYE76_036282</name>
</gene>